<accession>A0A8H7B8R0</accession>
<dbReference type="RefSeq" id="XP_038786893.1">
    <property type="nucleotide sequence ID" value="XM_038929943.1"/>
</dbReference>
<dbReference type="EMBL" id="JAAABM010000006">
    <property type="protein sequence ID" value="KAF7676684.1"/>
    <property type="molecule type" value="Genomic_DNA"/>
</dbReference>
<evidence type="ECO:0000313" key="1">
    <source>
        <dbReference type="EMBL" id="KAF7676684.1"/>
    </source>
</evidence>
<gene>
    <name evidence="1" type="ORF">GT037_004896</name>
</gene>
<dbReference type="GeneID" id="62203121"/>
<keyword evidence="2" id="KW-1185">Reference proteome</keyword>
<dbReference type="AlphaFoldDB" id="A0A8H7B8R0"/>
<evidence type="ECO:0000313" key="2">
    <source>
        <dbReference type="Proteomes" id="UP000596902"/>
    </source>
</evidence>
<reference evidence="1" key="2">
    <citation type="submission" date="2020-08" db="EMBL/GenBank/DDBJ databases">
        <title>Draft Genome Sequence of Cumin Blight Pathogen Alternaria burnsii.</title>
        <authorList>
            <person name="Feng Z."/>
        </authorList>
    </citation>
    <scope>NUCLEOTIDE SEQUENCE</scope>
    <source>
        <strain evidence="1">CBS107.38</strain>
    </source>
</reference>
<comment type="caution">
    <text evidence="1">The sequence shown here is derived from an EMBL/GenBank/DDBJ whole genome shotgun (WGS) entry which is preliminary data.</text>
</comment>
<dbReference type="Proteomes" id="UP000596902">
    <property type="component" value="Unassembled WGS sequence"/>
</dbReference>
<protein>
    <submittedName>
        <fullName evidence="1">Uncharacterized protein</fullName>
    </submittedName>
</protein>
<reference evidence="1" key="1">
    <citation type="submission" date="2020-01" db="EMBL/GenBank/DDBJ databases">
        <authorList>
            <person name="Feng Z.H.Z."/>
        </authorList>
    </citation>
    <scope>NUCLEOTIDE SEQUENCE</scope>
    <source>
        <strain evidence="1">CBS107.38</strain>
    </source>
</reference>
<name>A0A8H7B8R0_9PLEO</name>
<sequence length="57" mass="6493">MLHLACRHFFAAFADDFSQLTARVASLSPAYPAFAYYPPKRARFFHAAAHTPLPRRL</sequence>
<proteinExistence type="predicted"/>
<organism evidence="1 2">
    <name type="scientific">Alternaria burnsii</name>
    <dbReference type="NCBI Taxonomy" id="1187904"/>
    <lineage>
        <taxon>Eukaryota</taxon>
        <taxon>Fungi</taxon>
        <taxon>Dikarya</taxon>
        <taxon>Ascomycota</taxon>
        <taxon>Pezizomycotina</taxon>
        <taxon>Dothideomycetes</taxon>
        <taxon>Pleosporomycetidae</taxon>
        <taxon>Pleosporales</taxon>
        <taxon>Pleosporineae</taxon>
        <taxon>Pleosporaceae</taxon>
        <taxon>Alternaria</taxon>
        <taxon>Alternaria sect. Alternaria</taxon>
    </lineage>
</organism>